<feature type="compositionally biased region" description="Polar residues" evidence="1">
    <location>
        <begin position="923"/>
        <end position="937"/>
    </location>
</feature>
<accession>A0AAV7K847</accession>
<dbReference type="Proteomes" id="UP001165289">
    <property type="component" value="Unassembled WGS sequence"/>
</dbReference>
<keyword evidence="4" id="KW-1185">Reference proteome</keyword>
<gene>
    <name evidence="3" type="ORF">LOD99_155</name>
</gene>
<dbReference type="InterPro" id="IPR014772">
    <property type="entry name" value="Munc13_dom-2"/>
</dbReference>
<dbReference type="InterPro" id="IPR052811">
    <property type="entry name" value="Glucose_resp_signaling"/>
</dbReference>
<sequence length="1657" mass="190271">MATNVVDEISIVQRETEEPTRTENPLTVVRKTTDSSNLSETGINIFPSIHNNFSKLRSNTEKTSNISYTSCTSLLTHYIKVEGKLKWKFLPEQQAGCLLVITKQVLEEILGEELETWNKFQSARSQNPIPPNAHVLPDLTSNKAGSCLSHSKNLILLHRYFLRFTKNNACVKLCIASPPPKVTKGFTYPSSLLRPIQQLEEPMSSRFAHMDGLKVRWDLGRNRQLGDLCEDEKRSLELAYLCAEFPVLSAPPPPELEQEEDDNNNPHQHQETLQFLSVVDLPNQNHDSVIFQSIDTSSLCSHPNTISPLSIQTEDSRVKEKPFPPLNEVSSESTVSQHNGRFTNSHITESQHIETVEMLLTHLRQAFGLVIGDFNLIGKSVRSKAGLFVKSYTGKSETLYRELLHRFQVLEKSQHPYYRQNAFPSKAAYEYWLREEKNEINILIHRFYHRIEADTRSKPVIRVPLPRDLHKCYSILLSILLQYELSNCLTGYLTPRRENANTDITDSFDSIQQLRRYYNQTDKQTFHPSTTRLLEEYALRYGVGETYRHLAFLDCLSREFCIQTIQDCRIIESIIAKLISKLYQLGDIISAHPRPARPQCPTTTLLKQERNIFLQTLHQLSKKIQGLITIGIEKIASANCVHNNHKAIKRILNGAIVLLELVMDTHGTLQNLTNIQTKSKNNMLSVEAMLTRWFKSFVAETYGHQKLRIAKDHNTENPENSEDCSANTLNPVMVNKLLSVVSLEIRRMREYYQEPLRNYFNVSQLVTSEYYKFICQDIEYLCRRHCRNFSIEPGKLRMTEERDLNMMGLMFNLDHNDTVLWTSYLPEQSIAWRNEFLRLFIEKWNVGIQNEMTLFIKSIIKSDKWETRIADPITNEYKATPISSLKQEFAKSPNSAFSSLFPQPNPRLLSEDSDNGPMIPQSVHGNQTIGFSPNPSTTEDEASMRDRYMSPSSSDFNNILDYDINEGNCSQSQHTTTSENSDTKQSKHNSSNLTLFSKRESSTDQEEGGYTPVNNNNNNTTIPRPIPNSNQLGNVRRKLPVSNSLIDVLIMLSRYTSLIINILQTLSPLKFIRNRSHIVHAGLPLEVLKVKKFVDYTRTINAQMKQTLYTEASNTLSKICLTFAYNFICMDYCGLSRDETLEIMNGDKDNLLEQLEQLTRDKLTYGCRHTIQSGDYSHLCATGKRHTGDQTIEKLSKEMALRINNLYVITTMWEELNSRLLEKMSTQNIVPQSAYFWSTSTTDMQTPLTGNRSLGEGEDQIYSFSNESENEIDANTAAQTQIKLEKALKLEVNVLAYKINSGFLQFFSVLIELNLPEFNEKQRLAPALNYLGDCLNFLGRYLYPDVFRYSLQRIWYNIIRGLENKAKIILKRINSTQRARAITELYLHVLSCLINFFKCSPDQGGLDSHLLMDTSEFFSYLLHFHLLESVALLKLFKVLKGECSGGYQIEFSNTSLDNENPSLDMENTLTAHTGLSRPEIISFLDVKLSCVRKSFTGKELITALMALRADTIPREWKGAQYGWEPIAKEISKDLIKQGDITQLSLSQERVGDGNIDGFSLNKYYRIVHSRRIVRSICYNPEENTQNFKASNLSLYQDSEADFDEAKMNTLQYIYDILRLREKEHRVTEFLRSLNHELVSVLNRDRSVGFDKLLVVHD</sequence>
<feature type="domain" description="MHD2" evidence="2">
    <location>
        <begin position="1321"/>
        <end position="1436"/>
    </location>
</feature>
<feature type="compositionally biased region" description="Polar residues" evidence="1">
    <location>
        <begin position="967"/>
        <end position="980"/>
    </location>
</feature>
<dbReference type="PANTHER" id="PTHR47263">
    <property type="entry name" value="ADENYLATE CYCLASE ACTIVATION PROTEIN GIT1"/>
    <property type="match status" value="1"/>
</dbReference>
<dbReference type="EMBL" id="JAKMXF010000111">
    <property type="protein sequence ID" value="KAI6657407.1"/>
    <property type="molecule type" value="Genomic_DNA"/>
</dbReference>
<feature type="region of interest" description="Disordered" evidence="1">
    <location>
        <begin position="896"/>
        <end position="1033"/>
    </location>
</feature>
<evidence type="ECO:0000259" key="2">
    <source>
        <dbReference type="PROSITE" id="PS51259"/>
    </source>
</evidence>
<evidence type="ECO:0000313" key="4">
    <source>
        <dbReference type="Proteomes" id="UP001165289"/>
    </source>
</evidence>
<evidence type="ECO:0000313" key="3">
    <source>
        <dbReference type="EMBL" id="KAI6657407.1"/>
    </source>
</evidence>
<evidence type="ECO:0000256" key="1">
    <source>
        <dbReference type="SAM" id="MobiDB-lite"/>
    </source>
</evidence>
<proteinExistence type="predicted"/>
<comment type="caution">
    <text evidence="3">The sequence shown here is derived from an EMBL/GenBank/DDBJ whole genome shotgun (WGS) entry which is preliminary data.</text>
</comment>
<name>A0AAV7K847_9METZ</name>
<reference evidence="3 4" key="1">
    <citation type="journal article" date="2023" name="BMC Biol.">
        <title>The compact genome of the sponge Oopsacas minuta (Hexactinellida) is lacking key metazoan core genes.</title>
        <authorList>
            <person name="Santini S."/>
            <person name="Schenkelaars Q."/>
            <person name="Jourda C."/>
            <person name="Duchesne M."/>
            <person name="Belahbib H."/>
            <person name="Rocher C."/>
            <person name="Selva M."/>
            <person name="Riesgo A."/>
            <person name="Vervoort M."/>
            <person name="Leys S.P."/>
            <person name="Kodjabachian L."/>
            <person name="Le Bivic A."/>
            <person name="Borchiellini C."/>
            <person name="Claverie J.M."/>
            <person name="Renard E."/>
        </authorList>
    </citation>
    <scope>NUCLEOTIDE SEQUENCE [LARGE SCALE GENOMIC DNA]</scope>
    <source>
        <strain evidence="3">SPO-2</strain>
    </source>
</reference>
<dbReference type="PANTHER" id="PTHR47263:SF1">
    <property type="entry name" value="C2 DOMAIN PROTEIN (AFU_ORTHOLOGUE AFUA_7G02350)"/>
    <property type="match status" value="1"/>
</dbReference>
<feature type="compositionally biased region" description="Low complexity" evidence="1">
    <location>
        <begin position="1011"/>
        <end position="1030"/>
    </location>
</feature>
<organism evidence="3 4">
    <name type="scientific">Oopsacas minuta</name>
    <dbReference type="NCBI Taxonomy" id="111878"/>
    <lineage>
        <taxon>Eukaryota</taxon>
        <taxon>Metazoa</taxon>
        <taxon>Porifera</taxon>
        <taxon>Hexactinellida</taxon>
        <taxon>Hexasterophora</taxon>
        <taxon>Lyssacinosida</taxon>
        <taxon>Leucopsacidae</taxon>
        <taxon>Oopsacas</taxon>
    </lineage>
</organism>
<dbReference type="PROSITE" id="PS51259">
    <property type="entry name" value="MHD2"/>
    <property type="match status" value="1"/>
</dbReference>
<protein>
    <recommendedName>
        <fullName evidence="2">MHD2 domain-containing protein</fullName>
    </recommendedName>
</protein>